<protein>
    <submittedName>
        <fullName evidence="1">Uncharacterized protein</fullName>
    </submittedName>
</protein>
<comment type="caution">
    <text evidence="1">The sequence shown here is derived from an EMBL/GenBank/DDBJ whole genome shotgun (WGS) entry which is preliminary data.</text>
</comment>
<reference evidence="1 2" key="1">
    <citation type="submission" date="2024-05" db="EMBL/GenBank/DDBJ databases">
        <title>Haplotype-resolved chromosome-level genome assembly of Huyou (Citrus changshanensis).</title>
        <authorList>
            <person name="Miao C."/>
            <person name="Chen W."/>
            <person name="Wu Y."/>
            <person name="Wang L."/>
            <person name="Zhao S."/>
            <person name="Grierson D."/>
            <person name="Xu C."/>
            <person name="Chen K."/>
        </authorList>
    </citation>
    <scope>NUCLEOTIDE SEQUENCE [LARGE SCALE GENOMIC DNA]</scope>
    <source>
        <strain evidence="1">01-14</strain>
        <tissue evidence="1">Leaf</tissue>
    </source>
</reference>
<dbReference type="Proteomes" id="UP001428341">
    <property type="component" value="Unassembled WGS sequence"/>
</dbReference>
<sequence>MKKISDNLAIGGNALSSNEFTMHVLAGLDDSYESLVTNVLTRLEKDKITIEDLFSMLLSHEIRLEMSKGKAQFEVMHDMSANFAQKGQNYNKANAGNNMAGNSFGGDKNVICQICFIPGHGAYKCRNRFNHTFVPKQGRGAARGFRPRGGQFFGGNFGREGIGRGFSGNFLGNFPRNGNFQGYVAYQPPPKDYQSQMTPPQGYQSQMTPSFFNPQSALGFYNGYTPAAIYAGNVGSNSGNMSSSTMCNTSSYNARVPLVDYNVVADQAWYIDSGATNHVTQNAGILLYCSNYTGVERLYIGNG</sequence>
<gene>
    <name evidence="1" type="ORF">WN944_023564</name>
</gene>
<organism evidence="1 2">
    <name type="scientific">Citrus x changshan-huyou</name>
    <dbReference type="NCBI Taxonomy" id="2935761"/>
    <lineage>
        <taxon>Eukaryota</taxon>
        <taxon>Viridiplantae</taxon>
        <taxon>Streptophyta</taxon>
        <taxon>Embryophyta</taxon>
        <taxon>Tracheophyta</taxon>
        <taxon>Spermatophyta</taxon>
        <taxon>Magnoliopsida</taxon>
        <taxon>eudicotyledons</taxon>
        <taxon>Gunneridae</taxon>
        <taxon>Pentapetalae</taxon>
        <taxon>rosids</taxon>
        <taxon>malvids</taxon>
        <taxon>Sapindales</taxon>
        <taxon>Rutaceae</taxon>
        <taxon>Aurantioideae</taxon>
        <taxon>Citrus</taxon>
    </lineage>
</organism>
<dbReference type="AlphaFoldDB" id="A0AAP0QX25"/>
<keyword evidence="2" id="KW-1185">Reference proteome</keyword>
<evidence type="ECO:0000313" key="1">
    <source>
        <dbReference type="EMBL" id="KAK9230592.1"/>
    </source>
</evidence>
<proteinExistence type="predicted"/>
<name>A0AAP0QX25_9ROSI</name>
<dbReference type="EMBL" id="JBCGBO010000001">
    <property type="protein sequence ID" value="KAK9230592.1"/>
    <property type="molecule type" value="Genomic_DNA"/>
</dbReference>
<dbReference type="PANTHER" id="PTHR47481">
    <property type="match status" value="1"/>
</dbReference>
<accession>A0AAP0QX25</accession>
<evidence type="ECO:0000313" key="2">
    <source>
        <dbReference type="Proteomes" id="UP001428341"/>
    </source>
</evidence>
<dbReference type="PANTHER" id="PTHR47481:SF22">
    <property type="entry name" value="RETROTRANSPOSON GAG DOMAIN-CONTAINING PROTEIN"/>
    <property type="match status" value="1"/>
</dbReference>